<dbReference type="PROSITE" id="PS51049">
    <property type="entry name" value="KASH"/>
    <property type="match status" value="1"/>
</dbReference>
<comment type="caution">
    <text evidence="11">The sequence shown here is derived from an EMBL/GenBank/DDBJ whole genome shotgun (WGS) entry which is preliminary data.</text>
</comment>
<sequence>MFHFFRRTLVCLSDRRRGGDLSGDLVCRQNCVFQGYRLEAAQQRIRMEPLTLNRVLHDEHIRKMATEMSDSEVGSPADVFSLSMTESVLEEKIAVARKSLQEIFVEGCGSLYNDLLDAIDDIDSGEDVCESEFHERLTHLMEEGTQLSESLPDLSNMISLRLSTVSRAMEQLKIKQDSESKKEKNTSPTSSLPQLRKWLKSTEVSIKEIEEQLTYPRGLSLQNLKRLLASQQVIQLHVETEGSSLVHTAKQQIDSRAFATNAEKKSKSLEVLTEKWHLIWLRSLGLQARIEKLIERREDKSESDSEGETSEDEPERKRRRTLSGSDLENPLDVTPTTVVAAEEDTIPFRADEYESIGADDDDETEPDAAMMTKAESETEAPKDRGYSSGENSMHESTHTLGDDEQRRLRIDASPVKSYYKTVPLDDAGVTDTETPRGMASCVSWPLEIKVDSGVDMTDSMIVNAESPPKVDDKYYLEVMQIMDECDEPHIDHFKNNLDNLKKGTEWREFKPPTRRISSSRSSQSKLALSRSISEKTSCDASSEESDDQHNKTLESWIPNDVGSTPVNYHIAMTRKRQRKRNTGSFLSEGLKHSFNNMTNSMFLGTDLNASIYASPEELMSQSFNSTVTSASRRRFGRRRMGRSNSDACFLSVSAIPLFQSTPNSRGSRRHVSGGDSDTTSSAAYEPSDTPAYEWDDYKPEAKDESTISVGDFLTAVHSTPKMNDDDYGLQLNGTEADVNVPAVCEMLTESKNHLNNALKMLSNPENDCNARNAVRVCAQSNIHRLVAIVNANPRMKQDMNDEICKVEEEWKTVLGSLEDPQPSPRPPSDPRQSTPELKLDLSAYQKLADTLRSSFLDESYIDSFKSIDDVDNMIRVYHKIHERLKEERNSFEVDVQKELARLGEIECDDLQELLKECDKCLLNIADTTSQLETLKENWLQWTKLGSSVESTMQDLECRLNNFGNSTATSEMIYEELEDCQNRMGHLETVCNFLTAHLNELSARPCSGYDHTDFAAEFKKYSGELEKIKMRYENLIADEKLNSTTSTVSVGTSTSPRKRRQAKTKSPSPVRTVTARPSIAKRIVTSIRTSIPIQILLGLTLLVAIGAFLYSYSDERPINRWRNSFGPHLDYVRGPPPV</sequence>
<dbReference type="Pfam" id="PF10541">
    <property type="entry name" value="KASH"/>
    <property type="match status" value="1"/>
</dbReference>
<evidence type="ECO:0000313" key="12">
    <source>
        <dbReference type="Proteomes" id="UP001175271"/>
    </source>
</evidence>
<evidence type="ECO:0000256" key="2">
    <source>
        <dbReference type="ARBA" id="ARBA00008619"/>
    </source>
</evidence>
<dbReference type="EMBL" id="JAUCMV010000003">
    <property type="protein sequence ID" value="KAK0412862.1"/>
    <property type="molecule type" value="Genomic_DNA"/>
</dbReference>
<keyword evidence="5 7" id="KW-0472">Membrane</keyword>
<reference evidence="11" key="1">
    <citation type="submission" date="2023-06" db="EMBL/GenBank/DDBJ databases">
        <title>Genomic analysis of the entomopathogenic nematode Steinernema hermaphroditum.</title>
        <authorList>
            <person name="Schwarz E.M."/>
            <person name="Heppert J.K."/>
            <person name="Baniya A."/>
            <person name="Schwartz H.T."/>
            <person name="Tan C.-H."/>
            <person name="Antoshechkin I."/>
            <person name="Sternberg P.W."/>
            <person name="Goodrich-Blair H."/>
            <person name="Dillman A.R."/>
        </authorList>
    </citation>
    <scope>NUCLEOTIDE SEQUENCE</scope>
    <source>
        <strain evidence="11">PS9179</strain>
        <tissue evidence="11">Whole animal</tissue>
    </source>
</reference>
<keyword evidence="6" id="KW-0539">Nucleus</keyword>
<feature type="compositionally biased region" description="Acidic residues" evidence="8">
    <location>
        <begin position="353"/>
        <end position="366"/>
    </location>
</feature>
<keyword evidence="3 7" id="KW-0812">Transmembrane</keyword>
<evidence type="ECO:0000256" key="5">
    <source>
        <dbReference type="ARBA" id="ARBA00023136"/>
    </source>
</evidence>
<accession>A0AA39LX59</accession>
<feature type="topological domain" description="Cytoplasmic" evidence="7">
    <location>
        <begin position="1"/>
        <end position="1087"/>
    </location>
</feature>
<feature type="transmembrane region" description="Helical" evidence="9">
    <location>
        <begin position="1090"/>
        <end position="1111"/>
    </location>
</feature>
<evidence type="ECO:0000256" key="3">
    <source>
        <dbReference type="ARBA" id="ARBA00022692"/>
    </source>
</evidence>
<feature type="compositionally biased region" description="Basic and acidic residues" evidence="8">
    <location>
        <begin position="392"/>
        <end position="407"/>
    </location>
</feature>
<keyword evidence="12" id="KW-1185">Reference proteome</keyword>
<evidence type="ECO:0000313" key="11">
    <source>
        <dbReference type="EMBL" id="KAK0412862.1"/>
    </source>
</evidence>
<feature type="compositionally biased region" description="Acidic residues" evidence="8">
    <location>
        <begin position="304"/>
        <end position="313"/>
    </location>
</feature>
<evidence type="ECO:0000256" key="8">
    <source>
        <dbReference type="SAM" id="MobiDB-lite"/>
    </source>
</evidence>
<evidence type="ECO:0000256" key="1">
    <source>
        <dbReference type="ARBA" id="ARBA00004126"/>
    </source>
</evidence>
<keyword evidence="4 9" id="KW-1133">Transmembrane helix</keyword>
<dbReference type="InterPro" id="IPR012315">
    <property type="entry name" value="KASH"/>
</dbReference>
<evidence type="ECO:0000256" key="9">
    <source>
        <dbReference type="SAM" id="Phobius"/>
    </source>
</evidence>
<protein>
    <recommendedName>
        <fullName evidence="10">KASH domain-containing protein</fullName>
    </recommendedName>
</protein>
<evidence type="ECO:0000256" key="6">
    <source>
        <dbReference type="ARBA" id="ARBA00023242"/>
    </source>
</evidence>
<gene>
    <name evidence="11" type="ORF">QR680_006453</name>
</gene>
<dbReference type="AlphaFoldDB" id="A0AA39LX59"/>
<organism evidence="11 12">
    <name type="scientific">Steinernema hermaphroditum</name>
    <dbReference type="NCBI Taxonomy" id="289476"/>
    <lineage>
        <taxon>Eukaryota</taxon>
        <taxon>Metazoa</taxon>
        <taxon>Ecdysozoa</taxon>
        <taxon>Nematoda</taxon>
        <taxon>Chromadorea</taxon>
        <taxon>Rhabditida</taxon>
        <taxon>Tylenchina</taxon>
        <taxon>Panagrolaimomorpha</taxon>
        <taxon>Strongyloidoidea</taxon>
        <taxon>Steinernematidae</taxon>
        <taxon>Steinernema</taxon>
    </lineage>
</organism>
<feature type="region of interest" description="Disordered" evidence="8">
    <location>
        <begin position="296"/>
        <end position="407"/>
    </location>
</feature>
<feature type="region of interest" description="Disordered" evidence="8">
    <location>
        <begin position="660"/>
        <end position="696"/>
    </location>
</feature>
<dbReference type="Proteomes" id="UP001175271">
    <property type="component" value="Unassembled WGS sequence"/>
</dbReference>
<feature type="compositionally biased region" description="Basic and acidic residues" evidence="8">
    <location>
        <begin position="374"/>
        <end position="385"/>
    </location>
</feature>
<feature type="topological domain" description="Perinuclear space" evidence="7">
    <location>
        <begin position="1109"/>
        <end position="1137"/>
    </location>
</feature>
<evidence type="ECO:0000259" key="10">
    <source>
        <dbReference type="PROSITE" id="PS51049"/>
    </source>
</evidence>
<comment type="subcellular location">
    <subcellularLocation>
        <location evidence="1">Nucleus membrane</location>
    </subcellularLocation>
</comment>
<feature type="region of interest" description="Disordered" evidence="8">
    <location>
        <begin position="1045"/>
        <end position="1071"/>
    </location>
</feature>
<feature type="domain" description="KASH" evidence="10">
    <location>
        <begin position="1079"/>
        <end position="1137"/>
    </location>
</feature>
<comment type="similarity">
    <text evidence="2">Belongs to the nesprin family.</text>
</comment>
<dbReference type="GO" id="GO:0031965">
    <property type="term" value="C:nuclear membrane"/>
    <property type="evidence" value="ECO:0007669"/>
    <property type="project" value="UniProtKB-SubCell"/>
</dbReference>
<name>A0AA39LX59_9BILA</name>
<evidence type="ECO:0000256" key="4">
    <source>
        <dbReference type="ARBA" id="ARBA00022989"/>
    </source>
</evidence>
<evidence type="ECO:0000256" key="7">
    <source>
        <dbReference type="PROSITE-ProRule" id="PRU00385"/>
    </source>
</evidence>
<feature type="region of interest" description="Disordered" evidence="8">
    <location>
        <begin position="815"/>
        <end position="835"/>
    </location>
</feature>
<feature type="compositionally biased region" description="Low complexity" evidence="8">
    <location>
        <begin position="514"/>
        <end position="531"/>
    </location>
</feature>
<feature type="compositionally biased region" description="Low complexity" evidence="8">
    <location>
        <begin position="1045"/>
        <end position="1054"/>
    </location>
</feature>
<feature type="region of interest" description="Disordered" evidence="8">
    <location>
        <begin position="505"/>
        <end position="558"/>
    </location>
</feature>
<proteinExistence type="inferred from homology"/>